<evidence type="ECO:0000256" key="8">
    <source>
        <dbReference type="SAM" id="MobiDB-lite"/>
    </source>
</evidence>
<evidence type="ECO:0000256" key="7">
    <source>
        <dbReference type="RuleBase" id="RU365085"/>
    </source>
</evidence>
<dbReference type="GO" id="GO:0006506">
    <property type="term" value="P:GPI anchor biosynthetic process"/>
    <property type="evidence" value="ECO:0007669"/>
    <property type="project" value="TreeGrafter"/>
</dbReference>
<dbReference type="UniPathway" id="UPA00378"/>
<evidence type="ECO:0000256" key="3">
    <source>
        <dbReference type="ARBA" id="ARBA00022692"/>
    </source>
</evidence>
<keyword evidence="6 7" id="KW-0472">Membrane</keyword>
<evidence type="ECO:0000256" key="2">
    <source>
        <dbReference type="ARBA" id="ARBA00010430"/>
    </source>
</evidence>
<sequence length="131" mass="14954">MTKLMEWISGAILFLGVWAALLTFHLKSGFLKDYSDVIIPFPLIVLVYFGLYAATVILWRVFTFNDCEDAAKELQQHPNNTLSPRSTLTTHSMSPRSTLTSSIPELFLNLQEQIIQAKEDLQSKGFIFERK</sequence>
<evidence type="ECO:0000256" key="4">
    <source>
        <dbReference type="ARBA" id="ARBA00022824"/>
    </source>
</evidence>
<feature type="compositionally biased region" description="Polar residues" evidence="8">
    <location>
        <begin position="76"/>
        <end position="98"/>
    </location>
</feature>
<reference evidence="9" key="1">
    <citation type="submission" date="2020-11" db="EMBL/GenBank/DDBJ databases">
        <authorList>
            <person name="Tran Van P."/>
        </authorList>
    </citation>
    <scope>NUCLEOTIDE SEQUENCE</scope>
</reference>
<keyword evidence="3 7" id="KW-0812">Transmembrane</keyword>
<dbReference type="GO" id="GO:0033185">
    <property type="term" value="C:dolichol-phosphate-mannose synthase complex"/>
    <property type="evidence" value="ECO:0007669"/>
    <property type="project" value="TreeGrafter"/>
</dbReference>
<comment type="function">
    <text evidence="7">Stabilizer subunit of the dolichol-phosphate mannose (DPM) synthase complex; tethers catalytic subunit to the ER.</text>
</comment>
<dbReference type="EMBL" id="OC005471">
    <property type="protein sequence ID" value="CAD7265410.1"/>
    <property type="molecule type" value="Genomic_DNA"/>
</dbReference>
<evidence type="ECO:0000256" key="6">
    <source>
        <dbReference type="ARBA" id="ARBA00023136"/>
    </source>
</evidence>
<accession>A0A7R9B2Z3</accession>
<evidence type="ECO:0000256" key="1">
    <source>
        <dbReference type="ARBA" id="ARBA00004477"/>
    </source>
</evidence>
<keyword evidence="5 7" id="KW-1133">Transmembrane helix</keyword>
<feature type="transmembrane region" description="Helical" evidence="7">
    <location>
        <begin position="7"/>
        <end position="26"/>
    </location>
</feature>
<feature type="region of interest" description="Disordered" evidence="8">
    <location>
        <begin position="75"/>
        <end position="98"/>
    </location>
</feature>
<comment type="subunit">
    <text evidence="7">Component of the dolichol-phosphate mannose (DPM) synthase complex.</text>
</comment>
<feature type="transmembrane region" description="Helical" evidence="7">
    <location>
        <begin position="38"/>
        <end position="62"/>
    </location>
</feature>
<protein>
    <recommendedName>
        <fullName evidence="7">Dolichol-phosphate mannosyltransferase subunit 3</fullName>
    </recommendedName>
</protein>
<name>A0A7R9B2Z3_TIMSH</name>
<keyword evidence="4 7" id="KW-0256">Endoplasmic reticulum</keyword>
<comment type="subcellular location">
    <subcellularLocation>
        <location evidence="1 7">Endoplasmic reticulum membrane</location>
        <topology evidence="1 7">Multi-pass membrane protein</topology>
    </subcellularLocation>
</comment>
<comment type="pathway">
    <text evidence="7">Protein modification; protein glycosylation.</text>
</comment>
<evidence type="ECO:0000256" key="5">
    <source>
        <dbReference type="ARBA" id="ARBA00022989"/>
    </source>
</evidence>
<proteinExistence type="inferred from homology"/>
<gene>
    <name evidence="9" type="ORF">TSIB3V08_LOCUS9450</name>
</gene>
<evidence type="ECO:0000313" key="9">
    <source>
        <dbReference type="EMBL" id="CAD7265410.1"/>
    </source>
</evidence>
<organism evidence="9">
    <name type="scientific">Timema shepardi</name>
    <name type="common">Walking stick</name>
    <dbReference type="NCBI Taxonomy" id="629360"/>
    <lineage>
        <taxon>Eukaryota</taxon>
        <taxon>Metazoa</taxon>
        <taxon>Ecdysozoa</taxon>
        <taxon>Arthropoda</taxon>
        <taxon>Hexapoda</taxon>
        <taxon>Insecta</taxon>
        <taxon>Pterygota</taxon>
        <taxon>Neoptera</taxon>
        <taxon>Polyneoptera</taxon>
        <taxon>Phasmatodea</taxon>
        <taxon>Timematodea</taxon>
        <taxon>Timematoidea</taxon>
        <taxon>Timematidae</taxon>
        <taxon>Timema</taxon>
    </lineage>
</organism>
<dbReference type="InterPro" id="IPR013174">
    <property type="entry name" value="DPM3"/>
</dbReference>
<dbReference type="Pfam" id="PF08285">
    <property type="entry name" value="DPM3"/>
    <property type="match status" value="1"/>
</dbReference>
<dbReference type="PANTHER" id="PTHR16433:SF0">
    <property type="entry name" value="DOLICHOL-PHOSPHATE MANNOSYLTRANSFERASE SUBUNIT 3"/>
    <property type="match status" value="1"/>
</dbReference>
<dbReference type="AlphaFoldDB" id="A0A7R9B2Z3"/>
<comment type="similarity">
    <text evidence="2 7">Belongs to the DPM3 family.</text>
</comment>
<dbReference type="GO" id="GO:0005789">
    <property type="term" value="C:endoplasmic reticulum membrane"/>
    <property type="evidence" value="ECO:0007669"/>
    <property type="project" value="UniProtKB-SubCell"/>
</dbReference>
<dbReference type="PANTHER" id="PTHR16433">
    <property type="entry name" value="DOLICHOL-PHOSPHATE MANNOSYLTRANSFERASE SUBUNIT 3"/>
    <property type="match status" value="1"/>
</dbReference>